<dbReference type="RefSeq" id="WP_188433728.1">
    <property type="nucleotide sequence ID" value="NZ_BMEX01000031.1"/>
</dbReference>
<dbReference type="Pfam" id="PF05593">
    <property type="entry name" value="RHS_repeat"/>
    <property type="match status" value="2"/>
</dbReference>
<dbReference type="Proteomes" id="UP000617979">
    <property type="component" value="Unassembled WGS sequence"/>
</dbReference>
<organism evidence="4 5">
    <name type="scientific">Kroppenstedtia guangzhouensis</name>
    <dbReference type="NCBI Taxonomy" id="1274356"/>
    <lineage>
        <taxon>Bacteria</taxon>
        <taxon>Bacillati</taxon>
        <taxon>Bacillota</taxon>
        <taxon>Bacilli</taxon>
        <taxon>Bacillales</taxon>
        <taxon>Thermoactinomycetaceae</taxon>
        <taxon>Kroppenstedtia</taxon>
    </lineage>
</organism>
<dbReference type="InterPro" id="IPR031325">
    <property type="entry name" value="RHS_repeat"/>
</dbReference>
<feature type="domain" description="Teneurin-like YD-shell" evidence="3">
    <location>
        <begin position="116"/>
        <end position="404"/>
    </location>
</feature>
<evidence type="ECO:0000313" key="5">
    <source>
        <dbReference type="Proteomes" id="UP000617979"/>
    </source>
</evidence>
<sequence>MTKGTDEAKNESTSFTFDDDNKLKTVTEPGSNKTEYTHDKNGNVTQQKLTAGTTTVTQGMGYNEVDQLTKVTENGKNRAIYTYDENDRVASRKNEDGTVSLFSYNGAGDLTQQVVLDKGGEQRESYTYTYDNKGNITQVKDSKGTTTYVYDQLEQLVKETQPDGTVTEYTYDATGNRLTKKVTQNGIATTTNYSYDDADQLTQVDGRAHTFDKNGNLTHDGKRTFVYDAENRLTAVKEGSNSLASFTYRADGMRKTITTGSQTLTFHYDENKNVIYETDQNHQIVAHYTYGASNELVSMTRGGKTYYYQTNYRGDVTALTDSSGAVVATYEYDAFGNLLKETGTVENPYRYAGYRYDEVTGLYYLQSRYYNPETGRFLTRDSFEGTEKVPLTQNLYAYVQNNPVVYIDPNGNVRVKSWKKGRIVILSPSETSKLLLAIKWFRKYGTVAVGILVAVLTRNIAISAGVTRVLKIMTWVFDGIISYANRKGKGIKIYLRRTWKVYYPVSVRSR</sequence>
<evidence type="ECO:0000256" key="2">
    <source>
        <dbReference type="SAM" id="MobiDB-lite"/>
    </source>
</evidence>
<evidence type="ECO:0000256" key="1">
    <source>
        <dbReference type="ARBA" id="ARBA00022737"/>
    </source>
</evidence>
<comment type="caution">
    <text evidence="4">The sequence shown here is derived from an EMBL/GenBank/DDBJ whole genome shotgun (WGS) entry which is preliminary data.</text>
</comment>
<feature type="compositionally biased region" description="Basic and acidic residues" evidence="2">
    <location>
        <begin position="1"/>
        <end position="10"/>
    </location>
</feature>
<gene>
    <name evidence="4" type="ORF">GCM10007416_34510</name>
</gene>
<dbReference type="NCBIfam" id="TIGR01643">
    <property type="entry name" value="YD_repeat_2x"/>
    <property type="match status" value="3"/>
</dbReference>
<dbReference type="InterPro" id="IPR050708">
    <property type="entry name" value="T6SS_VgrG/RHS"/>
</dbReference>
<evidence type="ECO:0000313" key="4">
    <source>
        <dbReference type="EMBL" id="GGA58399.1"/>
    </source>
</evidence>
<feature type="region of interest" description="Disordered" evidence="2">
    <location>
        <begin position="1"/>
        <end position="42"/>
    </location>
</feature>
<keyword evidence="1" id="KW-0677">Repeat</keyword>
<keyword evidence="5" id="KW-1185">Reference proteome</keyword>
<proteinExistence type="predicted"/>
<dbReference type="InterPro" id="IPR006530">
    <property type="entry name" value="YD"/>
</dbReference>
<dbReference type="Gene3D" id="2.180.10.10">
    <property type="entry name" value="RHS repeat-associated core"/>
    <property type="match status" value="1"/>
</dbReference>
<evidence type="ECO:0000259" key="3">
    <source>
        <dbReference type="Pfam" id="PF25023"/>
    </source>
</evidence>
<dbReference type="EMBL" id="BMEX01000031">
    <property type="protein sequence ID" value="GGA58399.1"/>
    <property type="molecule type" value="Genomic_DNA"/>
</dbReference>
<dbReference type="PANTHER" id="PTHR32305:SF17">
    <property type="entry name" value="TRNA NUCLEASE WAPA"/>
    <property type="match status" value="1"/>
</dbReference>
<protein>
    <recommendedName>
        <fullName evidence="3">Teneurin-like YD-shell domain-containing protein</fullName>
    </recommendedName>
</protein>
<name>A0ABQ1H5E3_9BACL</name>
<dbReference type="InterPro" id="IPR056823">
    <property type="entry name" value="TEN-like_YD-shell"/>
</dbReference>
<dbReference type="InterPro" id="IPR022385">
    <property type="entry name" value="Rhs_assc_core"/>
</dbReference>
<dbReference type="Pfam" id="PF25023">
    <property type="entry name" value="TEN_YD-shell"/>
    <property type="match status" value="1"/>
</dbReference>
<dbReference type="PANTHER" id="PTHR32305">
    <property type="match status" value="1"/>
</dbReference>
<reference evidence="5" key="1">
    <citation type="journal article" date="2019" name="Int. J. Syst. Evol. Microbiol.">
        <title>The Global Catalogue of Microorganisms (GCM) 10K type strain sequencing project: providing services to taxonomists for standard genome sequencing and annotation.</title>
        <authorList>
            <consortium name="The Broad Institute Genomics Platform"/>
            <consortium name="The Broad Institute Genome Sequencing Center for Infectious Disease"/>
            <person name="Wu L."/>
            <person name="Ma J."/>
        </authorList>
    </citation>
    <scope>NUCLEOTIDE SEQUENCE [LARGE SCALE GENOMIC DNA]</scope>
    <source>
        <strain evidence="5">CGMCC 1.12404</strain>
    </source>
</reference>
<dbReference type="NCBIfam" id="TIGR03696">
    <property type="entry name" value="Rhs_assc_core"/>
    <property type="match status" value="1"/>
</dbReference>
<accession>A0ABQ1H5E3</accession>